<reference evidence="2 3" key="1">
    <citation type="submission" date="2020-04" db="EMBL/GenBank/DDBJ databases">
        <title>Genome sequencing and assembly of Pseudoalteromonas arctica.</title>
        <authorList>
            <person name="Cook G.M."/>
        </authorList>
    </citation>
    <scope>NUCLEOTIDE SEQUENCE [LARGE SCALE GENOMIC DNA]</scope>
    <source>
        <strain evidence="2 3">NEC-BIFX-2020_001</strain>
    </source>
</reference>
<evidence type="ECO:0000313" key="3">
    <source>
        <dbReference type="Proteomes" id="UP000549590"/>
    </source>
</evidence>
<proteinExistence type="predicted"/>
<protein>
    <recommendedName>
        <fullName evidence="4">Phage abortive infection protein</fullName>
    </recommendedName>
</protein>
<evidence type="ECO:0000256" key="1">
    <source>
        <dbReference type="SAM" id="Phobius"/>
    </source>
</evidence>
<feature type="transmembrane region" description="Helical" evidence="1">
    <location>
        <begin position="12"/>
        <end position="39"/>
    </location>
</feature>
<gene>
    <name evidence="2" type="ORF">HHE94_12490</name>
</gene>
<evidence type="ECO:0008006" key="4">
    <source>
        <dbReference type="Google" id="ProtNLM"/>
    </source>
</evidence>
<keyword evidence="1" id="KW-0472">Membrane</keyword>
<evidence type="ECO:0000313" key="2">
    <source>
        <dbReference type="EMBL" id="NMP03520.1"/>
    </source>
</evidence>
<dbReference type="EMBL" id="JABBYB010000007">
    <property type="protein sequence ID" value="NMP03520.1"/>
    <property type="molecule type" value="Genomic_DNA"/>
</dbReference>
<feature type="transmembrane region" description="Helical" evidence="1">
    <location>
        <begin position="51"/>
        <end position="69"/>
    </location>
</feature>
<dbReference type="AlphaFoldDB" id="A0AAP6Y5F5"/>
<comment type="caution">
    <text evidence="2">The sequence shown here is derived from an EMBL/GenBank/DDBJ whole genome shotgun (WGS) entry which is preliminary data.</text>
</comment>
<organism evidence="2 3">
    <name type="scientific">Pseudoalteromonas arctica</name>
    <dbReference type="NCBI Taxonomy" id="394751"/>
    <lineage>
        <taxon>Bacteria</taxon>
        <taxon>Pseudomonadati</taxon>
        <taxon>Pseudomonadota</taxon>
        <taxon>Gammaproteobacteria</taxon>
        <taxon>Alteromonadales</taxon>
        <taxon>Pseudoalteromonadaceae</taxon>
        <taxon>Pseudoalteromonas</taxon>
    </lineage>
</organism>
<keyword evidence="1" id="KW-1133">Transmembrane helix</keyword>
<sequence length="265" mass="31216">MLYEKKYKKKISYFLQFVIVLCIVLLSLTYTTCGLLAIQSLTVEKIKITDVFNTIAQIATAFAFFFAVYQYRKNGEKERQIIIANEAKLLIDRMSHESDKLASNTKFTDREVNEFISIMSNFGCDFKTLYDELTDDLHKAMVRMRWQDMHYNHLSRALCSLTIDLLFDNLNLDKKHDSYSFFNARFDDSVKSEPKVLREYMYTKNIFNNMSAAKELINSFTNLYLFEQYYFDHEGTNDLMYGLLSRLDFRVSAPLLSVIKEKQRS</sequence>
<dbReference type="Proteomes" id="UP000549590">
    <property type="component" value="Unassembled WGS sequence"/>
</dbReference>
<accession>A0AAP6Y5F5</accession>
<dbReference type="RefSeq" id="WP_169044552.1">
    <property type="nucleotide sequence ID" value="NZ_JABBYB010000007.1"/>
</dbReference>
<name>A0AAP6Y5F5_9GAMM</name>
<keyword evidence="1" id="KW-0812">Transmembrane</keyword>